<feature type="region of interest" description="Disordered" evidence="16">
    <location>
        <begin position="746"/>
        <end position="778"/>
    </location>
</feature>
<dbReference type="InterPro" id="IPR048999">
    <property type="entry name" value="STT3-PglB_core"/>
</dbReference>
<evidence type="ECO:0000256" key="4">
    <source>
        <dbReference type="ARBA" id="ARBA00004922"/>
    </source>
</evidence>
<keyword evidence="10" id="KW-0479">Metal-binding</keyword>
<evidence type="ECO:0000256" key="14">
    <source>
        <dbReference type="ARBA" id="ARBA00023211"/>
    </source>
</evidence>
<evidence type="ECO:0000313" key="20">
    <source>
        <dbReference type="Proteomes" id="UP000694861"/>
    </source>
</evidence>
<dbReference type="Gene3D" id="3.40.50.12610">
    <property type="match status" value="1"/>
</dbReference>
<feature type="region of interest" description="Disordered" evidence="16">
    <location>
        <begin position="455"/>
        <end position="496"/>
    </location>
</feature>
<feature type="transmembrane region" description="Helical" evidence="17">
    <location>
        <begin position="239"/>
        <end position="264"/>
    </location>
</feature>
<comment type="catalytic activity">
    <reaction evidence="15">
        <text>a di-trans,poly-cis-dolichyl diphosphooligosaccharide + L-asparaginyl-[protein] = N(4)-(oligosaccharide-(1-&gt;4)-N-acetyl-beta-D-glucosaminyl-(1-&gt;4)-N-acetyl-beta-D-glucosaminyl)-L-asparaginyl-[protein] + a di-trans,poly-cis-dolichyl diphosphate + H(+)</text>
        <dbReference type="Rhea" id="RHEA:22980"/>
        <dbReference type="Rhea" id="RHEA-COMP:12804"/>
        <dbReference type="Rhea" id="RHEA-COMP:12805"/>
        <dbReference type="Rhea" id="RHEA-COMP:19506"/>
        <dbReference type="Rhea" id="RHEA-COMP:19509"/>
        <dbReference type="ChEBI" id="CHEBI:15378"/>
        <dbReference type="ChEBI" id="CHEBI:50347"/>
        <dbReference type="ChEBI" id="CHEBI:57497"/>
        <dbReference type="ChEBI" id="CHEBI:57570"/>
        <dbReference type="ChEBI" id="CHEBI:132529"/>
        <dbReference type="EC" id="2.4.99.18"/>
    </reaction>
</comment>
<comment type="subcellular location">
    <subcellularLocation>
        <location evidence="3">Endomembrane system</location>
        <topology evidence="3">Multi-pass membrane protein</topology>
    </subcellularLocation>
</comment>
<accession>A0ABM0PPF2</accession>
<reference evidence="20" key="1">
    <citation type="journal article" date="2012" name="Nat. Commun.">
        <title>The genome of Prunus mume.</title>
        <authorList>
            <person name="Zhang Q."/>
            <person name="Chen W."/>
            <person name="Sun L."/>
            <person name="Zhao F."/>
            <person name="Huang B."/>
            <person name="Yang W."/>
            <person name="Tao Y."/>
            <person name="Wang J."/>
            <person name="Yuan Z."/>
            <person name="Fan G."/>
            <person name="Xing Z."/>
            <person name="Han C."/>
            <person name="Pan H."/>
            <person name="Zhong X."/>
            <person name="Shi W."/>
            <person name="Liang X."/>
            <person name="Du D."/>
            <person name="Sun F."/>
            <person name="Xu Z."/>
            <person name="Hao R."/>
            <person name="Lv T."/>
            <person name="Lv Y."/>
            <person name="Zheng Z."/>
            <person name="Sun M."/>
            <person name="Luo L."/>
            <person name="Cai M."/>
            <person name="Gao Y."/>
            <person name="Wang J."/>
            <person name="Yin Y."/>
            <person name="Xu X."/>
            <person name="Cheng T."/>
            <person name="Wang J."/>
        </authorList>
    </citation>
    <scope>NUCLEOTIDE SEQUENCE [LARGE SCALE GENOMIC DNA]</scope>
</reference>
<dbReference type="Pfam" id="PF21436">
    <property type="entry name" value="STT3-PglB_core"/>
    <property type="match status" value="1"/>
</dbReference>
<keyword evidence="12 17" id="KW-1133">Transmembrane helix</keyword>
<evidence type="ECO:0000256" key="16">
    <source>
        <dbReference type="SAM" id="MobiDB-lite"/>
    </source>
</evidence>
<feature type="transmembrane region" description="Helical" evidence="17">
    <location>
        <begin position="117"/>
        <end position="136"/>
    </location>
</feature>
<evidence type="ECO:0000256" key="8">
    <source>
        <dbReference type="ARBA" id="ARBA00022679"/>
    </source>
</evidence>
<evidence type="ECO:0000259" key="19">
    <source>
        <dbReference type="Pfam" id="PF21436"/>
    </source>
</evidence>
<evidence type="ECO:0000256" key="12">
    <source>
        <dbReference type="ARBA" id="ARBA00022989"/>
    </source>
</evidence>
<keyword evidence="13 17" id="KW-0472">Membrane</keyword>
<dbReference type="RefSeq" id="XP_008242518.1">
    <property type="nucleotide sequence ID" value="XM_008244296.2"/>
</dbReference>
<dbReference type="InterPro" id="IPR048307">
    <property type="entry name" value="STT3_N"/>
</dbReference>
<evidence type="ECO:0000256" key="1">
    <source>
        <dbReference type="ARBA" id="ARBA00001936"/>
    </source>
</evidence>
<comment type="cofactor">
    <cofactor evidence="1">
        <name>Mn(2+)</name>
        <dbReference type="ChEBI" id="CHEBI:29035"/>
    </cofactor>
</comment>
<protein>
    <recommendedName>
        <fullName evidence="6">dolichyl-diphosphooligosaccharide--protein glycotransferase</fullName>
        <ecNumber evidence="6">2.4.99.18</ecNumber>
    </recommendedName>
</protein>
<feature type="transmembrane region" description="Helical" evidence="17">
    <location>
        <begin position="369"/>
        <end position="387"/>
    </location>
</feature>
<keyword evidence="9 17" id="KW-0812">Transmembrane</keyword>
<evidence type="ECO:0000256" key="6">
    <source>
        <dbReference type="ARBA" id="ARBA00012605"/>
    </source>
</evidence>
<evidence type="ECO:0000259" key="18">
    <source>
        <dbReference type="Pfam" id="PF02516"/>
    </source>
</evidence>
<feature type="domain" description="Oligosaccharyl transferase STT3 N-terminal" evidence="18">
    <location>
        <begin position="19"/>
        <end position="422"/>
    </location>
</feature>
<keyword evidence="7" id="KW-0328">Glycosyltransferase</keyword>
<evidence type="ECO:0000256" key="2">
    <source>
        <dbReference type="ARBA" id="ARBA00001946"/>
    </source>
</evidence>
<dbReference type="PANTHER" id="PTHR13872">
    <property type="entry name" value="DOLICHYL-DIPHOSPHOOLIGOSACCHARIDE--PROTEIN GLYCOSYLTRANSFERASE SUBUNIT"/>
    <property type="match status" value="1"/>
</dbReference>
<organism evidence="20 21">
    <name type="scientific">Prunus mume</name>
    <name type="common">Japanese apricot</name>
    <name type="synonym">Armeniaca mume</name>
    <dbReference type="NCBI Taxonomy" id="102107"/>
    <lineage>
        <taxon>Eukaryota</taxon>
        <taxon>Viridiplantae</taxon>
        <taxon>Streptophyta</taxon>
        <taxon>Embryophyta</taxon>
        <taxon>Tracheophyta</taxon>
        <taxon>Spermatophyta</taxon>
        <taxon>Magnoliopsida</taxon>
        <taxon>eudicotyledons</taxon>
        <taxon>Gunneridae</taxon>
        <taxon>Pentapetalae</taxon>
        <taxon>rosids</taxon>
        <taxon>fabids</taxon>
        <taxon>Rosales</taxon>
        <taxon>Rosaceae</taxon>
        <taxon>Amygdaloideae</taxon>
        <taxon>Amygdaleae</taxon>
        <taxon>Prunus</taxon>
    </lineage>
</organism>
<keyword evidence="20" id="KW-1185">Reference proteome</keyword>
<feature type="compositionally biased region" description="Basic residues" evidence="16">
    <location>
        <begin position="746"/>
        <end position="758"/>
    </location>
</feature>
<feature type="transmembrane region" description="Helical" evidence="17">
    <location>
        <begin position="515"/>
        <end position="537"/>
    </location>
</feature>
<dbReference type="InterPro" id="IPR003674">
    <property type="entry name" value="Oligo_trans_STT3"/>
</dbReference>
<feature type="compositionally biased region" description="Low complexity" evidence="16">
    <location>
        <begin position="759"/>
        <end position="769"/>
    </location>
</feature>
<evidence type="ECO:0000256" key="9">
    <source>
        <dbReference type="ARBA" id="ARBA00022692"/>
    </source>
</evidence>
<feature type="transmembrane region" description="Helical" evidence="17">
    <location>
        <begin position="20"/>
        <end position="41"/>
    </location>
</feature>
<dbReference type="Pfam" id="PF02516">
    <property type="entry name" value="STT3"/>
    <property type="match status" value="1"/>
</dbReference>
<sequence>MAASETSNGTSLRHAFGNVLSFFILILIGVLAFSIRLFSVIKYESVIHEFDPYFNYRVTQFLTKNGIYDFWNWFDDRTWYPLGRVIGGTVYPGLTLTAGTLWWLLNSLNIPLSVETICVFTAPIFSAFTSWATYLLTREVKGAGAGLTAAALIAMVPSYISRSVAGSYDNEAVAIFALIFTFYLYIKTLNTGSLFYATLNAIAYFYMVCSWGGYTFIINLIPMHVLLCIVTGRYSSRLYIAYAPLVVLGTLLAALVPVVGFNAVMTSEHFASFLVFIIIHVVAFVYYIKGILSPKMFKVAVTLVLSIGLIVCIAVIAVLVALVASSPTKGWSGRSLSLLDPTYASKYIPIIASVSEHQPPTWPSYFMDINVLAFLVPAGIIACFSPLSDASSFVILYIVTSVYFSGVMVRLMLVLAPAACIMSGIALSEAFDVFTRSIKFQLPVLPGFSEVDARDTSSESTVPQTEVPKTDKSGDTLKERPSRKNRKKEKEPVEKPSIKSQIEKRLLVLPFEGSVLAIFLLVLLGAFYVVHCVWAAAEAYSAPSIVLTSYSNDGLHVFDDFREAYAWLSHNTEVDDKVASWWDYGYQTTAMANRTVIVDNNTWNNTHIATVGTAMSSPEKAAWEIFNSLDVKYVLVVFGGLVGYPSDDINKFLWMVRIGGGVFPHIKEPDYLRDGQYRIDSQATPTMLNSLMYKLSYYRFVDTDGKGFDRVRRTEIGKKYFKLTHFEEVFTTHHWMVRIYKLKPPRNRIRGKTKKSKSKSSSSSSSTKRSSTRKNPWH</sequence>
<feature type="transmembrane region" description="Helical" evidence="17">
    <location>
        <begin position="85"/>
        <end position="105"/>
    </location>
</feature>
<evidence type="ECO:0000256" key="7">
    <source>
        <dbReference type="ARBA" id="ARBA00022676"/>
    </source>
</evidence>
<comment type="similarity">
    <text evidence="5">Belongs to the STT3 family.</text>
</comment>
<feature type="transmembrane region" description="Helical" evidence="17">
    <location>
        <begin position="203"/>
        <end position="227"/>
    </location>
</feature>
<keyword evidence="11" id="KW-0460">Magnesium</keyword>
<feature type="transmembrane region" description="Helical" evidence="17">
    <location>
        <begin position="270"/>
        <end position="288"/>
    </location>
</feature>
<feature type="domain" description="STT3/PglB/AglB core" evidence="19">
    <location>
        <begin position="575"/>
        <end position="634"/>
    </location>
</feature>
<keyword evidence="14" id="KW-0464">Manganese</keyword>
<evidence type="ECO:0000256" key="17">
    <source>
        <dbReference type="SAM" id="Phobius"/>
    </source>
</evidence>
<feature type="transmembrane region" description="Helical" evidence="17">
    <location>
        <begin position="142"/>
        <end position="160"/>
    </location>
</feature>
<proteinExistence type="inferred from homology"/>
<evidence type="ECO:0000256" key="13">
    <source>
        <dbReference type="ARBA" id="ARBA00023136"/>
    </source>
</evidence>
<feature type="transmembrane region" description="Helical" evidence="17">
    <location>
        <begin position="300"/>
        <end position="324"/>
    </location>
</feature>
<evidence type="ECO:0000256" key="3">
    <source>
        <dbReference type="ARBA" id="ARBA00004127"/>
    </source>
</evidence>
<feature type="transmembrane region" description="Helical" evidence="17">
    <location>
        <begin position="172"/>
        <end position="197"/>
    </location>
</feature>
<evidence type="ECO:0000256" key="10">
    <source>
        <dbReference type="ARBA" id="ARBA00022723"/>
    </source>
</evidence>
<evidence type="ECO:0000256" key="15">
    <source>
        <dbReference type="ARBA" id="ARBA00048829"/>
    </source>
</evidence>
<dbReference type="GeneID" id="103340841"/>
<dbReference type="PANTHER" id="PTHR13872:SF48">
    <property type="entry name" value="DOLICHYL-DIPHOSPHOOLIGOSACCHARIDE--PROTEIN GLYCOSYLTRANSFERASE SUBUNIT STT3A"/>
    <property type="match status" value="1"/>
</dbReference>
<feature type="transmembrane region" description="Helical" evidence="17">
    <location>
        <begin position="394"/>
        <end position="427"/>
    </location>
</feature>
<keyword evidence="8" id="KW-0808">Transferase</keyword>
<evidence type="ECO:0000313" key="21">
    <source>
        <dbReference type="RefSeq" id="XP_008242518.1"/>
    </source>
</evidence>
<feature type="compositionally biased region" description="Basic and acidic residues" evidence="16">
    <location>
        <begin position="468"/>
        <end position="496"/>
    </location>
</feature>
<gene>
    <name evidence="21" type="primary">LOC103340841</name>
</gene>
<comment type="pathway">
    <text evidence="4">Protein modification; protein glycosylation.</text>
</comment>
<evidence type="ECO:0000256" key="11">
    <source>
        <dbReference type="ARBA" id="ARBA00022842"/>
    </source>
</evidence>
<evidence type="ECO:0000256" key="5">
    <source>
        <dbReference type="ARBA" id="ARBA00010810"/>
    </source>
</evidence>
<reference evidence="21" key="2">
    <citation type="submission" date="2025-08" db="UniProtKB">
        <authorList>
            <consortium name="RefSeq"/>
        </authorList>
    </citation>
    <scope>IDENTIFICATION</scope>
</reference>
<dbReference type="EC" id="2.4.99.18" evidence="6"/>
<name>A0ABM0PPF2_PRUMU</name>
<dbReference type="Proteomes" id="UP000694861">
    <property type="component" value="Linkage group LG8"/>
</dbReference>
<comment type="cofactor">
    <cofactor evidence="2">
        <name>Mg(2+)</name>
        <dbReference type="ChEBI" id="CHEBI:18420"/>
    </cofactor>
</comment>